<dbReference type="OrthoDB" id="5595612at2759"/>
<dbReference type="FunFam" id="3.40.50.300:FF:000118">
    <property type="entry name" value="Rho-related GTP-binding protein RhoG"/>
    <property type="match status" value="1"/>
</dbReference>
<keyword evidence="3" id="KW-0342">GTP-binding</keyword>
<dbReference type="InterPro" id="IPR001806">
    <property type="entry name" value="Small_GTPase"/>
</dbReference>
<keyword evidence="7" id="KW-1185">Reference proteome</keyword>
<feature type="compositionally biased region" description="Polar residues" evidence="4">
    <location>
        <begin position="425"/>
        <end position="448"/>
    </location>
</feature>
<evidence type="ECO:0000313" key="6">
    <source>
        <dbReference type="EMBL" id="TFY71487.1"/>
    </source>
</evidence>
<dbReference type="Proteomes" id="UP000298327">
    <property type="component" value="Unassembled WGS sequence"/>
</dbReference>
<feature type="compositionally biased region" description="Polar residues" evidence="4">
    <location>
        <begin position="646"/>
        <end position="655"/>
    </location>
</feature>
<proteinExistence type="predicted"/>
<reference evidence="6 7" key="1">
    <citation type="submission" date="2019-02" db="EMBL/GenBank/DDBJ databases">
        <title>Genome sequencing of the rare red list fungi Dentipellis fragilis.</title>
        <authorList>
            <person name="Buettner E."/>
            <person name="Kellner H."/>
        </authorList>
    </citation>
    <scope>NUCLEOTIDE SEQUENCE [LARGE SCALE GENOMIC DNA]</scope>
    <source>
        <strain evidence="6 7">DSM 105465</strain>
    </source>
</reference>
<evidence type="ECO:0000313" key="7">
    <source>
        <dbReference type="Proteomes" id="UP000298327"/>
    </source>
</evidence>
<evidence type="ECO:0000256" key="4">
    <source>
        <dbReference type="SAM" id="MobiDB-lite"/>
    </source>
</evidence>
<dbReference type="InterPro" id="IPR003578">
    <property type="entry name" value="Small_GTPase_Rho"/>
</dbReference>
<dbReference type="GO" id="GO:0005525">
    <property type="term" value="F:GTP binding"/>
    <property type="evidence" value="ECO:0007669"/>
    <property type="project" value="UniProtKB-KW"/>
</dbReference>
<keyword evidence="5" id="KW-0812">Transmembrane</keyword>
<dbReference type="InterPro" id="IPR027417">
    <property type="entry name" value="P-loop_NTPase"/>
</dbReference>
<feature type="compositionally biased region" description="Polar residues" evidence="4">
    <location>
        <begin position="729"/>
        <end position="742"/>
    </location>
</feature>
<comment type="caution">
    <text evidence="6">The sequence shown here is derived from an EMBL/GenBank/DDBJ whole genome shotgun (WGS) entry which is preliminary data.</text>
</comment>
<evidence type="ECO:0000256" key="3">
    <source>
        <dbReference type="ARBA" id="ARBA00023134"/>
    </source>
</evidence>
<gene>
    <name evidence="6" type="ORF">EVG20_g1516</name>
</gene>
<evidence type="ECO:0000256" key="5">
    <source>
        <dbReference type="SAM" id="Phobius"/>
    </source>
</evidence>
<feature type="transmembrane region" description="Helical" evidence="5">
    <location>
        <begin position="904"/>
        <end position="925"/>
    </location>
</feature>
<feature type="compositionally biased region" description="Low complexity" evidence="4">
    <location>
        <begin position="406"/>
        <end position="420"/>
    </location>
</feature>
<feature type="region of interest" description="Disordered" evidence="4">
    <location>
        <begin position="645"/>
        <end position="673"/>
    </location>
</feature>
<protein>
    <submittedName>
        <fullName evidence="6">Uncharacterized protein</fullName>
    </submittedName>
</protein>
<dbReference type="Pfam" id="PF00071">
    <property type="entry name" value="Ras"/>
    <property type="match status" value="1"/>
</dbReference>
<dbReference type="SUPFAM" id="SSF52540">
    <property type="entry name" value="P-loop containing nucleoside triphosphate hydrolases"/>
    <property type="match status" value="1"/>
</dbReference>
<dbReference type="PRINTS" id="PR00449">
    <property type="entry name" value="RASTRNSFRMNG"/>
</dbReference>
<feature type="region of interest" description="Disordered" evidence="4">
    <location>
        <begin position="814"/>
        <end position="890"/>
    </location>
</feature>
<dbReference type="PANTHER" id="PTHR24072">
    <property type="entry name" value="RHO FAMILY GTPASE"/>
    <property type="match status" value="1"/>
</dbReference>
<name>A0A4Y9ZBY0_9AGAM</name>
<feature type="compositionally biased region" description="Low complexity" evidence="4">
    <location>
        <begin position="594"/>
        <end position="604"/>
    </location>
</feature>
<keyword evidence="5" id="KW-1133">Transmembrane helix</keyword>
<feature type="compositionally biased region" description="Basic residues" evidence="4">
    <location>
        <begin position="856"/>
        <end position="867"/>
    </location>
</feature>
<dbReference type="SMART" id="SM00173">
    <property type="entry name" value="RAS"/>
    <property type="match status" value="1"/>
</dbReference>
<evidence type="ECO:0000256" key="1">
    <source>
        <dbReference type="ARBA" id="ARBA00022481"/>
    </source>
</evidence>
<feature type="region of interest" description="Disordered" evidence="4">
    <location>
        <begin position="589"/>
        <end position="616"/>
    </location>
</feature>
<feature type="compositionally biased region" description="Low complexity" evidence="4">
    <location>
        <begin position="491"/>
        <end position="505"/>
    </location>
</feature>
<keyword evidence="1" id="KW-0488">Methylation</keyword>
<dbReference type="PROSITE" id="PS51420">
    <property type="entry name" value="RHO"/>
    <property type="match status" value="1"/>
</dbReference>
<keyword evidence="2" id="KW-0547">Nucleotide-binding</keyword>
<organism evidence="6 7">
    <name type="scientific">Dentipellis fragilis</name>
    <dbReference type="NCBI Taxonomy" id="205917"/>
    <lineage>
        <taxon>Eukaryota</taxon>
        <taxon>Fungi</taxon>
        <taxon>Dikarya</taxon>
        <taxon>Basidiomycota</taxon>
        <taxon>Agaricomycotina</taxon>
        <taxon>Agaricomycetes</taxon>
        <taxon>Russulales</taxon>
        <taxon>Hericiaceae</taxon>
        <taxon>Dentipellis</taxon>
    </lineage>
</organism>
<dbReference type="STRING" id="205917.A0A4Y9ZBY0"/>
<accession>A0A4Y9ZBY0</accession>
<dbReference type="GO" id="GO:0007264">
    <property type="term" value="P:small GTPase-mediated signal transduction"/>
    <property type="evidence" value="ECO:0007669"/>
    <property type="project" value="InterPro"/>
</dbReference>
<dbReference type="InterPro" id="IPR005225">
    <property type="entry name" value="Small_GTP-bd"/>
</dbReference>
<dbReference type="Gene3D" id="3.40.50.300">
    <property type="entry name" value="P-loop containing nucleotide triphosphate hydrolases"/>
    <property type="match status" value="1"/>
</dbReference>
<feature type="region of interest" description="Disordered" evidence="4">
    <location>
        <begin position="541"/>
        <end position="561"/>
    </location>
</feature>
<feature type="region of interest" description="Disordered" evidence="4">
    <location>
        <begin position="705"/>
        <end position="750"/>
    </location>
</feature>
<dbReference type="GO" id="GO:0003924">
    <property type="term" value="F:GTPase activity"/>
    <property type="evidence" value="ECO:0007669"/>
    <property type="project" value="InterPro"/>
</dbReference>
<evidence type="ECO:0000256" key="2">
    <source>
        <dbReference type="ARBA" id="ARBA00022741"/>
    </source>
</evidence>
<dbReference type="NCBIfam" id="TIGR00231">
    <property type="entry name" value="small_GTP"/>
    <property type="match status" value="1"/>
</dbReference>
<sequence length="1484" mass="158660">MQAIKCVVVGDGAVGKANLPSYFIYHKCLPWRIYPDRFATRRTSTLPYKLNTPTVFDNYSANVMVDGKTISLGLWDTAGQEDYDRLRPLSYPQTDVFLICFSLVSPPSFENVKTKWYPEISHHAPQTSVVLVGTKLDLREDPGTIEKLRDRRMAPIQYPQGVGMAKEIGAVKYLECSALTQKGLKNVFDEAIRAVLNPPQREKKQGKNSKCIVAVWPSTDGSGPARSQDKHNTGRVYGVPARLYATMSAAIILAHARTSPSPSAFLAPPILFSSTFLSWHCAISAPFRHPFIILPLARPSQAFDSRRSTASLVDCDSPQLRYVLYVASSAFASRAVSVLDQVLMSDPWTPEERLTLETSRHRSAASLSTTVSGIADSTISHNTYATGITAESLRLSQFPPPPTTVPSPTTSNPLSTPTTPVFHSPQHSAFSHQTTSPLTLRQKATASPPTAFPPGSPISSAGLSSFPRRGDYGRVPAHYNNLQPSARSDASHGGLASPSSSGLSPYDWHEGSSSISVDPAEERLLSTSFITGLLSATGRLSSESQAVQPHGTAPEIDTGSLVSELTYPPSRVVYSPSAFTSYPPSYTDSLKAAPNTPNTVPPTTHGSDVGGDNTDTLRDLEVDIGIPRDVRRMSRTAANIGPFQARSMSRNSGAPSTMHRASPATFDSSIPLRPIRSPSTGMTSSFDGADAGNIAYNGASTSMLYSPAAPSSAGVRPKSNSKSHERRASTNSHRTTRSQAPSFISRISQSSAAQRSARALKHTADWFRVKPLPPVPRLPHMALAEEQEHRRLEAVVPLPDLVQRADRLNDMLTAGHRPHHSVGSFSQHNESSLDKPWEGHAGMLGSSSEAVAQASGRKKTRGGRKRQSLQVFPNAIEEDDNPSPSKSRGYRLAPQLTRTNKIKLAVGACVVLLLVIIGVVVGIVVGGKHKNSTVSCSGNLTGNACSLDGTCVCASSSSGQCNHLAQSLVELTPIANKLLDVNMTPDVVAAAMFAVQGTPVNGNCAAQAKVIDVAPGLDPQTMPNRTQWAQSALLWNFVQSQDPTAVGKLQEFVQKANWGSLSSADGPVNDQSSAFKTTSLGFNFDFASQTVTEPQVLFQNDGQPSSAQAAQVDDTARGVLDRMYSFASGMCPVIVFQAHIVNNMLYAASSTQQRKALENYWQAELQQDPNKLNLFISLISSSPILLPFDATVSPGGNNISAQLTNSTSAPFPPPISCYPSLSSSQTQLLNSIETNVFGLSAVSSQNTFNPSCYSDRPIYGVLDVLRLRLPFLDSASGGARQAAVLSRDVSPRSVVYVGPILSALPASLSSNVSASIAVDPLQYGTLNHINSVLLSFFSAIPDIKTAIAFAQFVLSSPAVPPANSTALGQLLASLPSFEVAVFGSITPSDIGSVVSSFSTPSGDLFFGTDQSLALRDWAIVGTQTSVYWTDSANASTAVQDNSLTDATFNAVWTPAFTFFHSSTNARVDVGNITSAFQSLGKFQP</sequence>
<dbReference type="SMART" id="SM00175">
    <property type="entry name" value="RAB"/>
    <property type="match status" value="1"/>
</dbReference>
<feature type="region of interest" description="Disordered" evidence="4">
    <location>
        <begin position="392"/>
        <end position="514"/>
    </location>
</feature>
<dbReference type="PROSITE" id="PS51421">
    <property type="entry name" value="RAS"/>
    <property type="match status" value="1"/>
</dbReference>
<keyword evidence="5" id="KW-0472">Membrane</keyword>
<dbReference type="EMBL" id="SEOQ01000049">
    <property type="protein sequence ID" value="TFY71487.1"/>
    <property type="molecule type" value="Genomic_DNA"/>
</dbReference>
<dbReference type="PROSITE" id="PS51419">
    <property type="entry name" value="RAB"/>
    <property type="match status" value="1"/>
</dbReference>
<dbReference type="SMART" id="SM00174">
    <property type="entry name" value="RHO"/>
    <property type="match status" value="1"/>
</dbReference>